<reference evidence="3" key="1">
    <citation type="submission" date="2019-11" db="EMBL/GenBank/DDBJ databases">
        <authorList>
            <person name="Feng L."/>
        </authorList>
    </citation>
    <scope>NUCLEOTIDE SEQUENCE</scope>
    <source>
        <strain evidence="3">AodontolyticusLFYP35</strain>
    </source>
</reference>
<proteinExistence type="predicted"/>
<evidence type="ECO:0000313" key="3">
    <source>
        <dbReference type="EMBL" id="VYS87872.1"/>
    </source>
</evidence>
<name>A0A6N2S3Z2_9ACTO</name>
<sequence>MIGGLLTLLGNLILIVVIGVALISAAFIFFVRRAMRRGMGQDAPSRYGAPRPGVRVVDSTVVDEPSTSASGKSAPRAADIPDSAEVQIIEVTTRED</sequence>
<organism evidence="3">
    <name type="scientific">Schaalia odontolytica</name>
    <dbReference type="NCBI Taxonomy" id="1660"/>
    <lineage>
        <taxon>Bacteria</taxon>
        <taxon>Bacillati</taxon>
        <taxon>Actinomycetota</taxon>
        <taxon>Actinomycetes</taxon>
        <taxon>Actinomycetales</taxon>
        <taxon>Actinomycetaceae</taxon>
        <taxon>Schaalia</taxon>
    </lineage>
</organism>
<accession>A0A6N2S3Z2</accession>
<dbReference type="AlphaFoldDB" id="A0A6N2S3Z2"/>
<gene>
    <name evidence="3" type="ORF">AOLFYP35_00671</name>
</gene>
<keyword evidence="2" id="KW-0812">Transmembrane</keyword>
<keyword evidence="2" id="KW-0472">Membrane</keyword>
<feature type="transmembrane region" description="Helical" evidence="2">
    <location>
        <begin position="12"/>
        <end position="31"/>
    </location>
</feature>
<evidence type="ECO:0000256" key="2">
    <source>
        <dbReference type="SAM" id="Phobius"/>
    </source>
</evidence>
<dbReference type="EMBL" id="CACRSM010000002">
    <property type="protein sequence ID" value="VYS87872.1"/>
    <property type="molecule type" value="Genomic_DNA"/>
</dbReference>
<evidence type="ECO:0000256" key="1">
    <source>
        <dbReference type="SAM" id="MobiDB-lite"/>
    </source>
</evidence>
<feature type="region of interest" description="Disordered" evidence="1">
    <location>
        <begin position="62"/>
        <end position="82"/>
    </location>
</feature>
<protein>
    <submittedName>
        <fullName evidence="3">Uncharacterized protein</fullName>
    </submittedName>
</protein>
<keyword evidence="2" id="KW-1133">Transmembrane helix</keyword>